<gene>
    <name evidence="1" type="ORF">MARA_12230</name>
</gene>
<evidence type="ECO:0000313" key="2">
    <source>
        <dbReference type="Proteomes" id="UP000467428"/>
    </source>
</evidence>
<reference evidence="1 2" key="1">
    <citation type="journal article" date="2019" name="Emerg. Microbes Infect.">
        <title>Comprehensive subspecies identification of 175 nontuberculous mycobacteria species based on 7547 genomic profiles.</title>
        <authorList>
            <person name="Matsumoto Y."/>
            <person name="Kinjo T."/>
            <person name="Motooka D."/>
            <person name="Nabeya D."/>
            <person name="Jung N."/>
            <person name="Uechi K."/>
            <person name="Horii T."/>
            <person name="Iida T."/>
            <person name="Fujita J."/>
            <person name="Nakamura S."/>
        </authorList>
    </citation>
    <scope>NUCLEOTIDE SEQUENCE [LARGE SCALE GENOMIC DNA]</scope>
    <source>
        <strain evidence="1 2">JCM 18538</strain>
    </source>
</reference>
<evidence type="ECO:0008006" key="3">
    <source>
        <dbReference type="Google" id="ProtNLM"/>
    </source>
</evidence>
<proteinExistence type="predicted"/>
<dbReference type="Proteomes" id="UP000467428">
    <property type="component" value="Chromosome"/>
</dbReference>
<evidence type="ECO:0000313" key="1">
    <source>
        <dbReference type="EMBL" id="BBY47755.1"/>
    </source>
</evidence>
<protein>
    <recommendedName>
        <fullName evidence="3">Head-to-tail stopper</fullName>
    </recommendedName>
</protein>
<keyword evidence="2" id="KW-1185">Reference proteome</keyword>
<dbReference type="KEGG" id="marz:MARA_12230"/>
<sequence length="110" mass="12089">MASAQVFRPSRDWKGQTVGQLDDYLIGTVTGVVMGGPSVQPVRNFPGTVSTEGQIGIPFDQESEVVVQQHDRLLIGSTLYAVVSDRLWTDVNVLTGSQPSYYWVEIRSTT</sequence>
<geneLocation type="plasmid" evidence="2">
    <name>pjcm18538 dna</name>
</geneLocation>
<dbReference type="AlphaFoldDB" id="A0A7I7RVE4"/>
<organism evidence="1 2">
    <name type="scientific">Mycolicibacterium arabiense</name>
    <dbReference type="NCBI Taxonomy" id="1286181"/>
    <lineage>
        <taxon>Bacteria</taxon>
        <taxon>Bacillati</taxon>
        <taxon>Actinomycetota</taxon>
        <taxon>Actinomycetes</taxon>
        <taxon>Mycobacteriales</taxon>
        <taxon>Mycobacteriaceae</taxon>
        <taxon>Mycolicibacterium</taxon>
    </lineage>
</organism>
<dbReference type="EMBL" id="AP022593">
    <property type="protein sequence ID" value="BBY47755.1"/>
    <property type="molecule type" value="Genomic_DNA"/>
</dbReference>
<accession>A0A7I7RVE4</accession>
<name>A0A7I7RVE4_9MYCO</name>